<keyword evidence="1" id="KW-0808">Transferase</keyword>
<dbReference type="RefSeq" id="WP_116695240.1">
    <property type="nucleotide sequence ID" value="NZ_QEHR01000009.1"/>
</dbReference>
<accession>A0A2U0HWV0</accession>
<organism evidence="1 2">
    <name type="scientific">Marixanthomonas spongiae</name>
    <dbReference type="NCBI Taxonomy" id="2174845"/>
    <lineage>
        <taxon>Bacteria</taxon>
        <taxon>Pseudomonadati</taxon>
        <taxon>Bacteroidota</taxon>
        <taxon>Flavobacteriia</taxon>
        <taxon>Flavobacteriales</taxon>
        <taxon>Flavobacteriaceae</taxon>
        <taxon>Marixanthomonas</taxon>
    </lineage>
</organism>
<gene>
    <name evidence="1" type="ORF">DDV96_13190</name>
</gene>
<dbReference type="Proteomes" id="UP000245962">
    <property type="component" value="Unassembled WGS sequence"/>
</dbReference>
<dbReference type="SUPFAM" id="SSF53335">
    <property type="entry name" value="S-adenosyl-L-methionine-dependent methyltransferases"/>
    <property type="match status" value="1"/>
</dbReference>
<dbReference type="GO" id="GO:0032259">
    <property type="term" value="P:methylation"/>
    <property type="evidence" value="ECO:0007669"/>
    <property type="project" value="UniProtKB-KW"/>
</dbReference>
<proteinExistence type="predicted"/>
<dbReference type="GO" id="GO:0008168">
    <property type="term" value="F:methyltransferase activity"/>
    <property type="evidence" value="ECO:0007669"/>
    <property type="project" value="UniProtKB-KW"/>
</dbReference>
<evidence type="ECO:0000313" key="2">
    <source>
        <dbReference type="Proteomes" id="UP000245962"/>
    </source>
</evidence>
<dbReference type="Gene3D" id="3.40.50.150">
    <property type="entry name" value="Vaccinia Virus protein VP39"/>
    <property type="match status" value="1"/>
</dbReference>
<dbReference type="OrthoDB" id="1123183at2"/>
<protein>
    <submittedName>
        <fullName evidence="1">Methyltransferase</fullName>
    </submittedName>
</protein>
<evidence type="ECO:0000313" key="1">
    <source>
        <dbReference type="EMBL" id="PVW13317.1"/>
    </source>
</evidence>
<sequence>MYEGKFPKKRYKHTLRFLKDMVTTDESILDLGVENPFSEMMQKEGYNVTNTQGEDLDLKTEAVKTNEYDVVTAFEIFEHLVAPFNVLQDIQAKKLVASVPLKLWFAPAYKSKTDAWDRHFHEFEDWQFDWLLEKAGWTIKKRTKFTNPVKKVGIRPVLRRFTPRYYLVYAERIDK</sequence>
<keyword evidence="2" id="KW-1185">Reference proteome</keyword>
<name>A0A2U0HWV0_9FLAO</name>
<dbReference type="InterPro" id="IPR029063">
    <property type="entry name" value="SAM-dependent_MTases_sf"/>
</dbReference>
<dbReference type="EMBL" id="QEHR01000009">
    <property type="protein sequence ID" value="PVW13317.1"/>
    <property type="molecule type" value="Genomic_DNA"/>
</dbReference>
<reference evidence="1 2" key="1">
    <citation type="submission" date="2018-04" db="EMBL/GenBank/DDBJ databases">
        <title>Marixanthomonas spongiae HN-E44 sp. nov., isolated from a marine sponge.</title>
        <authorList>
            <person name="Luo L."/>
            <person name="Zhuang L."/>
        </authorList>
    </citation>
    <scope>NUCLEOTIDE SEQUENCE [LARGE SCALE GENOMIC DNA]</scope>
    <source>
        <strain evidence="1 2">HN-E44</strain>
    </source>
</reference>
<keyword evidence="1" id="KW-0489">Methyltransferase</keyword>
<dbReference type="AlphaFoldDB" id="A0A2U0HWV0"/>
<comment type="caution">
    <text evidence="1">The sequence shown here is derived from an EMBL/GenBank/DDBJ whole genome shotgun (WGS) entry which is preliminary data.</text>
</comment>